<dbReference type="EMBL" id="BARU01046925">
    <property type="protein sequence ID" value="GAH94796.1"/>
    <property type="molecule type" value="Genomic_DNA"/>
</dbReference>
<comment type="caution">
    <text evidence="2">The sequence shown here is derived from an EMBL/GenBank/DDBJ whole genome shotgun (WGS) entry which is preliminary data.</text>
</comment>
<accession>X1JJ81</accession>
<dbReference type="InterPro" id="IPR036390">
    <property type="entry name" value="WH_DNA-bd_sf"/>
</dbReference>
<dbReference type="AlphaFoldDB" id="X1JJ81"/>
<sequence length="107" mass="11580">MLGLSEIDQESDDLAVQNSAAFSELFHTAAKLVVKHQQASVTLLQSKLKLGYAHAGRLIDQLEGAGIIGPFRGSRPREVLIKKLSDIPGIKKTPTSKDDEVCPKRGT</sequence>
<dbReference type="InterPro" id="IPR050206">
    <property type="entry name" value="FtsK/SpoIIIE/SftA"/>
</dbReference>
<evidence type="ECO:0000313" key="2">
    <source>
        <dbReference type="EMBL" id="GAH94796.1"/>
    </source>
</evidence>
<dbReference type="InterPro" id="IPR036388">
    <property type="entry name" value="WH-like_DNA-bd_sf"/>
</dbReference>
<dbReference type="Pfam" id="PF09397">
    <property type="entry name" value="FtsK_gamma"/>
    <property type="match status" value="1"/>
</dbReference>
<proteinExistence type="predicted"/>
<dbReference type="SUPFAM" id="SSF46785">
    <property type="entry name" value="Winged helix' DNA-binding domain"/>
    <property type="match status" value="1"/>
</dbReference>
<dbReference type="PANTHER" id="PTHR22683">
    <property type="entry name" value="SPORULATION PROTEIN RELATED"/>
    <property type="match status" value="1"/>
</dbReference>
<name>X1JJ81_9ZZZZ</name>
<protein>
    <recommendedName>
        <fullName evidence="1">FtsK gamma domain-containing protein</fullName>
    </recommendedName>
</protein>
<organism evidence="2">
    <name type="scientific">marine sediment metagenome</name>
    <dbReference type="NCBI Taxonomy" id="412755"/>
    <lineage>
        <taxon>unclassified sequences</taxon>
        <taxon>metagenomes</taxon>
        <taxon>ecological metagenomes</taxon>
    </lineage>
</organism>
<feature type="domain" description="FtsK gamma" evidence="1">
    <location>
        <begin position="19"/>
        <end position="84"/>
    </location>
</feature>
<feature type="non-terminal residue" evidence="2">
    <location>
        <position position="107"/>
    </location>
</feature>
<dbReference type="SMART" id="SM00843">
    <property type="entry name" value="Ftsk_gamma"/>
    <property type="match status" value="1"/>
</dbReference>
<evidence type="ECO:0000259" key="1">
    <source>
        <dbReference type="SMART" id="SM00843"/>
    </source>
</evidence>
<dbReference type="PANTHER" id="PTHR22683:SF41">
    <property type="entry name" value="DNA TRANSLOCASE FTSK"/>
    <property type="match status" value="1"/>
</dbReference>
<dbReference type="Gene3D" id="1.10.10.10">
    <property type="entry name" value="Winged helix-like DNA-binding domain superfamily/Winged helix DNA-binding domain"/>
    <property type="match status" value="1"/>
</dbReference>
<dbReference type="InterPro" id="IPR018541">
    <property type="entry name" value="Ftsk_gamma"/>
</dbReference>
<gene>
    <name evidence="2" type="ORF">S03H2_70555</name>
</gene>
<reference evidence="2" key="1">
    <citation type="journal article" date="2014" name="Front. Microbiol.">
        <title>High frequency of phylogenetically diverse reductive dehalogenase-homologous genes in deep subseafloor sedimentary metagenomes.</title>
        <authorList>
            <person name="Kawai M."/>
            <person name="Futagami T."/>
            <person name="Toyoda A."/>
            <person name="Takaki Y."/>
            <person name="Nishi S."/>
            <person name="Hori S."/>
            <person name="Arai W."/>
            <person name="Tsubouchi T."/>
            <person name="Morono Y."/>
            <person name="Uchiyama I."/>
            <person name="Ito T."/>
            <person name="Fujiyama A."/>
            <person name="Inagaki F."/>
            <person name="Takami H."/>
        </authorList>
    </citation>
    <scope>NUCLEOTIDE SEQUENCE</scope>
    <source>
        <strain evidence="2">Expedition CK06-06</strain>
    </source>
</reference>